<organism evidence="1">
    <name type="scientific">Spirodela intermedia</name>
    <name type="common">Intermediate duckweed</name>
    <dbReference type="NCBI Taxonomy" id="51605"/>
    <lineage>
        <taxon>Eukaryota</taxon>
        <taxon>Viridiplantae</taxon>
        <taxon>Streptophyta</taxon>
        <taxon>Embryophyta</taxon>
        <taxon>Tracheophyta</taxon>
        <taxon>Spermatophyta</taxon>
        <taxon>Magnoliopsida</taxon>
        <taxon>Liliopsida</taxon>
        <taxon>Araceae</taxon>
        <taxon>Lemnoideae</taxon>
        <taxon>Spirodela</taxon>
    </lineage>
</organism>
<dbReference type="PANTHER" id="PTHR35317">
    <property type="entry name" value="OS04G0629600 PROTEIN"/>
    <property type="match status" value="1"/>
</dbReference>
<dbReference type="PANTHER" id="PTHR35317:SF42">
    <property type="entry name" value="RETROTRANSPOSON GAG DOMAIN-CONTAINING PROTEIN"/>
    <property type="match status" value="1"/>
</dbReference>
<gene>
    <name evidence="1" type="ORF">SI7747_15017940</name>
    <name evidence="2" type="ORF">SI8410_15019313</name>
</gene>
<evidence type="ECO:0000313" key="2">
    <source>
        <dbReference type="EMBL" id="CAA7408635.1"/>
    </source>
</evidence>
<keyword evidence="3" id="KW-1185">Reference proteome</keyword>
<dbReference type="Proteomes" id="UP000663760">
    <property type="component" value="Chromosome 15"/>
</dbReference>
<reference evidence="1" key="1">
    <citation type="submission" date="2019-12" db="EMBL/GenBank/DDBJ databases">
        <authorList>
            <person name="Scholz U."/>
            <person name="Mascher M."/>
            <person name="Fiebig A."/>
        </authorList>
    </citation>
    <scope>NUCLEOTIDE SEQUENCE</scope>
</reference>
<sequence length="195" mass="22910">MLNGTNFKAWKENIMIVLDYMDLDIALRKDHLVISHEDKRDIDKWDRSNHMSTTTKKIFEELEKKFAKNDKVETSTVLAKFISMKYKGKKNIREYILEMSHLASKLKALKLKLSEDLLVHLVFISLPVQFNQFKVNYNCQMDKWSINELISHCVQKEEKLKQDKHESAHLTMTSKNKIKKIFMINEAVGGPPLKK</sequence>
<dbReference type="OrthoDB" id="780386at2759"/>
<proteinExistence type="predicted"/>
<dbReference type="EMBL" id="LR746278">
    <property type="protein sequence ID" value="CAA7408635.1"/>
    <property type="molecule type" value="Genomic_DNA"/>
</dbReference>
<evidence type="ECO:0000313" key="3">
    <source>
        <dbReference type="Proteomes" id="UP000663760"/>
    </source>
</evidence>
<accession>A0A7I8JQ20</accession>
<evidence type="ECO:0000313" key="1">
    <source>
        <dbReference type="EMBL" id="CAA2632314.1"/>
    </source>
</evidence>
<dbReference type="EMBL" id="LR743602">
    <property type="protein sequence ID" value="CAA2632314.1"/>
    <property type="molecule type" value="Genomic_DNA"/>
</dbReference>
<dbReference type="AlphaFoldDB" id="A0A7I8JQ20"/>
<protein>
    <submittedName>
        <fullName evidence="1">Uncharacterized protein</fullName>
    </submittedName>
</protein>
<name>A0A7I8JQ20_SPIIN</name>
<dbReference type="Pfam" id="PF14223">
    <property type="entry name" value="Retrotran_gag_2"/>
    <property type="match status" value="1"/>
</dbReference>